<organism evidence="2 3">
    <name type="scientific">Natronomonas salsuginis</name>
    <dbReference type="NCBI Taxonomy" id="2217661"/>
    <lineage>
        <taxon>Archaea</taxon>
        <taxon>Methanobacteriati</taxon>
        <taxon>Methanobacteriota</taxon>
        <taxon>Stenosarchaea group</taxon>
        <taxon>Halobacteria</taxon>
        <taxon>Halobacteriales</taxon>
        <taxon>Natronomonadaceae</taxon>
        <taxon>Natronomonas</taxon>
    </lineage>
</organism>
<evidence type="ECO:0000313" key="3">
    <source>
        <dbReference type="Proteomes" id="UP000308037"/>
    </source>
</evidence>
<feature type="compositionally biased region" description="Basic and acidic residues" evidence="1">
    <location>
        <begin position="1"/>
        <end position="19"/>
    </location>
</feature>
<reference evidence="2 3" key="1">
    <citation type="submission" date="2019-04" db="EMBL/GenBank/DDBJ databases">
        <title>Natronomonas sp. F20-122 a newhaloarchaeon isolated from a saline saltern of Isla Bacuta, Huelva, Spain.</title>
        <authorList>
            <person name="Duran-Viseras A."/>
            <person name="Sanchez-Porro C."/>
            <person name="Ventosa A."/>
        </authorList>
    </citation>
    <scope>NUCLEOTIDE SEQUENCE [LARGE SCALE GENOMIC DNA]</scope>
    <source>
        <strain evidence="2 3">F20-122</strain>
    </source>
</reference>
<keyword evidence="3" id="KW-1185">Reference proteome</keyword>
<comment type="caution">
    <text evidence="2">The sequence shown here is derived from an EMBL/GenBank/DDBJ whole genome shotgun (WGS) entry which is preliminary data.</text>
</comment>
<protein>
    <submittedName>
        <fullName evidence="2">Uncharacterized protein</fullName>
    </submittedName>
</protein>
<proteinExistence type="predicted"/>
<evidence type="ECO:0000313" key="2">
    <source>
        <dbReference type="EMBL" id="TKR26270.1"/>
    </source>
</evidence>
<evidence type="ECO:0000256" key="1">
    <source>
        <dbReference type="SAM" id="MobiDB-lite"/>
    </source>
</evidence>
<feature type="region of interest" description="Disordered" evidence="1">
    <location>
        <begin position="94"/>
        <end position="113"/>
    </location>
</feature>
<gene>
    <name evidence="2" type="ORF">DM868_07200</name>
</gene>
<sequence>MAEPGADRRESTDGRRTDGVDPMTPGRSRSGGLPTAFDSDDPNGVVGGRYADMGPFADNTGKRDVQILCEFTETDDGFATEPPAIEVATVPTVVTESSGGTPGRRSGSDGNFGATRQLSVLVGPRSECVSRCGDRRTIRAGRHSDGTVPVVGPRNTVITK</sequence>
<feature type="compositionally biased region" description="Low complexity" evidence="1">
    <location>
        <begin position="97"/>
        <end position="109"/>
    </location>
</feature>
<dbReference type="AlphaFoldDB" id="A0A4U5JAS2"/>
<dbReference type="RefSeq" id="WP_137276186.1">
    <property type="nucleotide sequence ID" value="NZ_QKNX01000002.1"/>
</dbReference>
<name>A0A4U5JAS2_9EURY</name>
<dbReference type="EMBL" id="QKNX01000002">
    <property type="protein sequence ID" value="TKR26270.1"/>
    <property type="molecule type" value="Genomic_DNA"/>
</dbReference>
<feature type="region of interest" description="Disordered" evidence="1">
    <location>
        <begin position="1"/>
        <end position="59"/>
    </location>
</feature>
<feature type="region of interest" description="Disordered" evidence="1">
    <location>
        <begin position="140"/>
        <end position="160"/>
    </location>
</feature>
<dbReference type="Proteomes" id="UP000308037">
    <property type="component" value="Unassembled WGS sequence"/>
</dbReference>
<accession>A0A4U5JAS2</accession>